<reference evidence="3 4" key="1">
    <citation type="submission" date="2024-04" db="EMBL/GenBank/DDBJ databases">
        <authorList>
            <person name="Cremers G."/>
        </authorList>
    </citation>
    <scope>NUCLEOTIDE SEQUENCE [LARGE SCALE GENOMIC DNA]</scope>
    <source>
        <strain evidence="3">MeCH1-AG</strain>
    </source>
</reference>
<feature type="domain" description="Glycosyl transferase family 1" evidence="1">
    <location>
        <begin position="186"/>
        <end position="350"/>
    </location>
</feature>
<dbReference type="InterPro" id="IPR028098">
    <property type="entry name" value="Glyco_trans_4-like_N"/>
</dbReference>
<dbReference type="EMBL" id="OZ026884">
    <property type="protein sequence ID" value="CAL1239097.1"/>
    <property type="molecule type" value="Genomic_DNA"/>
</dbReference>
<dbReference type="PANTHER" id="PTHR12526">
    <property type="entry name" value="GLYCOSYLTRANSFERASE"/>
    <property type="match status" value="1"/>
</dbReference>
<dbReference type="InterPro" id="IPR001296">
    <property type="entry name" value="Glyco_trans_1"/>
</dbReference>
<evidence type="ECO:0000313" key="3">
    <source>
        <dbReference type="EMBL" id="CAL1239097.1"/>
    </source>
</evidence>
<feature type="domain" description="Glycosyltransferase subfamily 4-like N-terminal" evidence="2">
    <location>
        <begin position="14"/>
        <end position="172"/>
    </location>
</feature>
<evidence type="ECO:0000259" key="1">
    <source>
        <dbReference type="Pfam" id="PF00534"/>
    </source>
</evidence>
<evidence type="ECO:0000259" key="2">
    <source>
        <dbReference type="Pfam" id="PF13439"/>
    </source>
</evidence>
<accession>A0ABM9NES4</accession>
<dbReference type="SUPFAM" id="SSF53756">
    <property type="entry name" value="UDP-Glycosyltransferase/glycogen phosphorylase"/>
    <property type="match status" value="1"/>
</dbReference>
<dbReference type="RefSeq" id="WP_348758687.1">
    <property type="nucleotide sequence ID" value="NZ_OZ026884.1"/>
</dbReference>
<proteinExistence type="predicted"/>
<sequence>MIRICHIITGLSTGGAEMMLYKLLSGTDRTRFESSVISLIDKGTLGERIEALGIPVYTLGMPRGWPHPSGLVRLVRLVRRLRPDLLQGWMYHGNLAASLAGLGGRVPVVWGIHYSPPDLRLERRATRAVIQLSGLLSRHPAATVYVSRASAERHRALGFRDRCRRIIPNGFDGTAFRPDPEARRRFRSGIGVGEQDLLIGSVARFHPMKDHGNLLRALTRLKHTEQRLRLVLAGPGMEKSNGELKAMVDAHGLSGQTLFLGERQEVADILAGLDILCLSSSHGEAFPLVVGEAMAAGLPCVVTNVGDAAWLVGDTGRVVPARDSEALASALAALIERGPAARRALGAAARVRVLTHFSLAATVGAYQDLYQRLVGVPDSVPTAITKS</sequence>
<name>A0ABM9NES4_9GAMM</name>
<evidence type="ECO:0000313" key="4">
    <source>
        <dbReference type="Proteomes" id="UP001497493"/>
    </source>
</evidence>
<dbReference type="Proteomes" id="UP001497493">
    <property type="component" value="Chromosome"/>
</dbReference>
<dbReference type="PANTHER" id="PTHR12526:SF636">
    <property type="entry name" value="BLL3647 PROTEIN"/>
    <property type="match status" value="1"/>
</dbReference>
<protein>
    <submittedName>
        <fullName evidence="3">Glycosyltransferase involved in cell wall bisynthesis</fullName>
    </submittedName>
</protein>
<dbReference type="Gene3D" id="3.40.50.2000">
    <property type="entry name" value="Glycogen Phosphorylase B"/>
    <property type="match status" value="2"/>
</dbReference>
<dbReference type="Pfam" id="PF00534">
    <property type="entry name" value="Glycos_transf_1"/>
    <property type="match status" value="1"/>
</dbReference>
<dbReference type="Pfam" id="PF13439">
    <property type="entry name" value="Glyco_transf_4"/>
    <property type="match status" value="1"/>
</dbReference>
<keyword evidence="4" id="KW-1185">Reference proteome</keyword>
<gene>
    <name evidence="3" type="ORF">MECH1_V1_0321</name>
</gene>
<organism evidence="3 4">
    <name type="scientific">Candidatus Methylocalor cossyra</name>
    <dbReference type="NCBI Taxonomy" id="3108543"/>
    <lineage>
        <taxon>Bacteria</taxon>
        <taxon>Pseudomonadati</taxon>
        <taxon>Pseudomonadota</taxon>
        <taxon>Gammaproteobacteria</taxon>
        <taxon>Methylococcales</taxon>
        <taxon>Methylococcaceae</taxon>
        <taxon>Candidatus Methylocalor</taxon>
    </lineage>
</organism>